<evidence type="ECO:0000259" key="6">
    <source>
        <dbReference type="PROSITE" id="PS51935"/>
    </source>
</evidence>
<evidence type="ECO:0000256" key="4">
    <source>
        <dbReference type="ARBA" id="ARBA00022807"/>
    </source>
</evidence>
<dbReference type="InterPro" id="IPR000064">
    <property type="entry name" value="NLP_P60_dom"/>
</dbReference>
<comment type="similarity">
    <text evidence="1">Belongs to the peptidase C40 family.</text>
</comment>
<evidence type="ECO:0000313" key="8">
    <source>
        <dbReference type="Proteomes" id="UP001257914"/>
    </source>
</evidence>
<keyword evidence="3" id="KW-0378">Hydrolase</keyword>
<dbReference type="PANTHER" id="PTHR47053">
    <property type="entry name" value="MUREIN DD-ENDOPEPTIDASE MEPH-RELATED"/>
    <property type="match status" value="1"/>
</dbReference>
<keyword evidence="2" id="KW-0645">Protease</keyword>
<dbReference type="SUPFAM" id="SSF54001">
    <property type="entry name" value="Cysteine proteinases"/>
    <property type="match status" value="1"/>
</dbReference>
<accession>A0ABU3R1R3</accession>
<dbReference type="InterPro" id="IPR051202">
    <property type="entry name" value="Peptidase_C40"/>
</dbReference>
<proteinExistence type="inferred from homology"/>
<feature type="domain" description="NlpC/P60" evidence="6">
    <location>
        <begin position="64"/>
        <end position="214"/>
    </location>
</feature>
<dbReference type="Pfam" id="PF00877">
    <property type="entry name" value="NLPC_P60"/>
    <property type="match status" value="1"/>
</dbReference>
<dbReference type="PANTHER" id="PTHR47053:SF1">
    <property type="entry name" value="MUREIN DD-ENDOPEPTIDASE MEPH-RELATED"/>
    <property type="match status" value="1"/>
</dbReference>
<evidence type="ECO:0000256" key="5">
    <source>
        <dbReference type="SAM" id="SignalP"/>
    </source>
</evidence>
<feature type="signal peptide" evidence="5">
    <location>
        <begin position="1"/>
        <end position="33"/>
    </location>
</feature>
<organism evidence="7 8">
    <name type="scientific">Psychrosphaera aquimarina</name>
    <dbReference type="NCBI Taxonomy" id="2044854"/>
    <lineage>
        <taxon>Bacteria</taxon>
        <taxon>Pseudomonadati</taxon>
        <taxon>Pseudomonadota</taxon>
        <taxon>Gammaproteobacteria</taxon>
        <taxon>Alteromonadales</taxon>
        <taxon>Pseudoalteromonadaceae</taxon>
        <taxon>Psychrosphaera</taxon>
    </lineage>
</organism>
<protein>
    <submittedName>
        <fullName evidence="7">NlpC/P60 family protein</fullName>
    </submittedName>
</protein>
<feature type="chain" id="PRO_5046707779" evidence="5">
    <location>
        <begin position="34"/>
        <end position="214"/>
    </location>
</feature>
<name>A0ABU3R1R3_9GAMM</name>
<keyword evidence="5" id="KW-0732">Signal</keyword>
<dbReference type="PROSITE" id="PS51935">
    <property type="entry name" value="NLPC_P60"/>
    <property type="match status" value="1"/>
</dbReference>
<dbReference type="PROSITE" id="PS51257">
    <property type="entry name" value="PROKAR_LIPOPROTEIN"/>
    <property type="match status" value="1"/>
</dbReference>
<reference evidence="7 8" key="1">
    <citation type="submission" date="2023-10" db="EMBL/GenBank/DDBJ databases">
        <title>Psychrosphaera aquimaarina strain SW33 isolated from seawater.</title>
        <authorList>
            <person name="Bayburt H."/>
            <person name="Kim J.M."/>
            <person name="Choi B.J."/>
            <person name="Jeon C.O."/>
        </authorList>
    </citation>
    <scope>NUCLEOTIDE SEQUENCE [LARGE SCALE GENOMIC DNA]</scope>
    <source>
        <strain evidence="7 8">KCTC 52743</strain>
    </source>
</reference>
<dbReference type="InterPro" id="IPR038765">
    <property type="entry name" value="Papain-like_cys_pep_sf"/>
</dbReference>
<gene>
    <name evidence="7" type="ORF">RT723_09510</name>
</gene>
<keyword evidence="4" id="KW-0788">Thiol protease</keyword>
<dbReference type="RefSeq" id="WP_315946824.1">
    <property type="nucleotide sequence ID" value="NZ_JAWCUA010000007.1"/>
</dbReference>
<dbReference type="Proteomes" id="UP001257914">
    <property type="component" value="Unassembled WGS sequence"/>
</dbReference>
<comment type="caution">
    <text evidence="7">The sequence shown here is derived from an EMBL/GenBank/DDBJ whole genome shotgun (WGS) entry which is preliminary data.</text>
</comment>
<evidence type="ECO:0000256" key="3">
    <source>
        <dbReference type="ARBA" id="ARBA00022801"/>
    </source>
</evidence>
<dbReference type="EMBL" id="JAWCUA010000007">
    <property type="protein sequence ID" value="MDU0113228.1"/>
    <property type="molecule type" value="Genomic_DNA"/>
</dbReference>
<evidence type="ECO:0000256" key="2">
    <source>
        <dbReference type="ARBA" id="ARBA00022670"/>
    </source>
</evidence>
<sequence>MKRQKNKNKKTTKITLTSIVKYSAFTMIVLALASCSPDSVQEETNRPADEVKVQFDQQTQDTLSTMQSKIIDNATMWNEKAYRVGKAEQCMNWTREVLVAACGGHFNTLETDQPWDGHLLGEGDKLLPEHADSLASETLGKKILEIDQLQKGDLVFLKNTYGNWAEGVITHIGIAMGNGKYIHRMTSNKGIVKIQSIDSTEFDAGLRLNQELCQ</sequence>
<evidence type="ECO:0000313" key="7">
    <source>
        <dbReference type="EMBL" id="MDU0113228.1"/>
    </source>
</evidence>
<dbReference type="Gene3D" id="3.90.1720.10">
    <property type="entry name" value="endopeptidase domain like (from Nostoc punctiforme)"/>
    <property type="match status" value="1"/>
</dbReference>
<evidence type="ECO:0000256" key="1">
    <source>
        <dbReference type="ARBA" id="ARBA00007074"/>
    </source>
</evidence>
<keyword evidence="8" id="KW-1185">Reference proteome</keyword>